<evidence type="ECO:0000256" key="2">
    <source>
        <dbReference type="SAM" id="SignalP"/>
    </source>
</evidence>
<comment type="caution">
    <text evidence="4">The sequence shown here is derived from an EMBL/GenBank/DDBJ whole genome shotgun (WGS) entry which is preliminary data.</text>
</comment>
<dbReference type="SUPFAM" id="SSF49401">
    <property type="entry name" value="Bacterial adhesins"/>
    <property type="match status" value="1"/>
</dbReference>
<evidence type="ECO:0000313" key="5">
    <source>
        <dbReference type="Proteomes" id="UP000217986"/>
    </source>
</evidence>
<dbReference type="OrthoDB" id="3239820at2"/>
<evidence type="ECO:0000313" key="4">
    <source>
        <dbReference type="EMBL" id="PAU67557.1"/>
    </source>
</evidence>
<accession>A0A2A2EF19</accession>
<evidence type="ECO:0000259" key="3">
    <source>
        <dbReference type="Pfam" id="PF17802"/>
    </source>
</evidence>
<keyword evidence="1" id="KW-0472">Membrane</keyword>
<dbReference type="NCBIfam" id="TIGR04226">
    <property type="entry name" value="RrgB_K2N_iso_D2"/>
    <property type="match status" value="1"/>
</dbReference>
<dbReference type="Gene3D" id="2.60.40.740">
    <property type="match status" value="1"/>
</dbReference>
<feature type="transmembrane region" description="Helical" evidence="1">
    <location>
        <begin position="628"/>
        <end position="649"/>
    </location>
</feature>
<dbReference type="Gene3D" id="2.60.40.10">
    <property type="entry name" value="Immunoglobulins"/>
    <property type="match status" value="1"/>
</dbReference>
<dbReference type="GO" id="GO:0005975">
    <property type="term" value="P:carbohydrate metabolic process"/>
    <property type="evidence" value="ECO:0007669"/>
    <property type="project" value="UniProtKB-ARBA"/>
</dbReference>
<name>A0A2A2EF19_9BIFI</name>
<keyword evidence="5" id="KW-1185">Reference proteome</keyword>
<feature type="chain" id="PRO_5013127313" evidence="2">
    <location>
        <begin position="42"/>
        <end position="656"/>
    </location>
</feature>
<proteinExistence type="predicted"/>
<evidence type="ECO:0000256" key="1">
    <source>
        <dbReference type="SAM" id="Phobius"/>
    </source>
</evidence>
<dbReference type="InterPro" id="IPR041033">
    <property type="entry name" value="SpaA_PFL_dom_1"/>
</dbReference>
<organism evidence="4 5">
    <name type="scientific">Bifidobacterium italicum</name>
    <dbReference type="NCBI Taxonomy" id="1960968"/>
    <lineage>
        <taxon>Bacteria</taxon>
        <taxon>Bacillati</taxon>
        <taxon>Actinomycetota</taxon>
        <taxon>Actinomycetes</taxon>
        <taxon>Bifidobacteriales</taxon>
        <taxon>Bifidobacteriaceae</taxon>
        <taxon>Bifidobacterium</taxon>
    </lineage>
</organism>
<dbReference type="InterPro" id="IPR026466">
    <property type="entry name" value="Fim_isopep_form_D2_dom"/>
</dbReference>
<dbReference type="InterPro" id="IPR013783">
    <property type="entry name" value="Ig-like_fold"/>
</dbReference>
<gene>
    <name evidence="4" type="ORF">B1400_1625</name>
</gene>
<feature type="domain" description="SpaA-like prealbumin fold" evidence="3">
    <location>
        <begin position="438"/>
        <end position="535"/>
    </location>
</feature>
<sequence length="656" mass="67462">MTWKESRYTMNTRSIAKTAAAMLASAAMIGVGAVTASGAYAVDGAGAGSPAQIVIHSPQAVNDDASIAPSLDGRSFSAYLLGTYEDVTVNADGSAITGYSIRKADGIDPNQVMGWINKAAGGTTPAGLSDVMTCNGTGCSFKGAAENLTPLQFVSRYFYGSGTDAYGNEHADQPLMRKFAQAAAQSGSLKTPSATATGADGEAVFSTLPAEGLYLVTENPADATSLTDAVIARAMVTGTAYTQDGKTYDTVADTSTDPATTFTLGELYLKAEKVIVSKNVTDADGTTVADQLAQTSSSRTFTIAANVPLYDEYSNWTSPKFSISDAPANLTLNAKSIVVRSTDPDAPSTPTTLTAGSDYTVTTTDGGFTVTLNNPGALSGATVRVTYTGTVTDASVDTTANTTTVRFSNSPSDDSALGNGHVEATKNVYTAAIPLQKIKYNAQATVLPGAEFTVTDANGNPVCFDKNADGTVYTMRKRNGTDTNPGTATITSNGSSILLAGLGADTTDPTTYTFTETKAPTGYILGKTPVTFTLTVTPQYGTDKNAISAVAYEINGNPAKAAADFSNFVDLSDAAVIDGTPVTAPTTKTVTGTDGAKTTVNTTEYRGGMIRVENTTNANDFAKTGGQITLVLAVVAALAVVGAACLVVARARRNRA</sequence>
<reference evidence="4 5" key="1">
    <citation type="journal article" date="2017" name="ISME J.">
        <title>Unveiling bifidobacterial biogeography across the mammalian branch of the tree of life.</title>
        <authorList>
            <person name="Milani C."/>
            <person name="Mangifesta M."/>
            <person name="Mancabelli L."/>
            <person name="Lugli G.A."/>
            <person name="James K."/>
            <person name="Duranti S."/>
            <person name="Turroni F."/>
            <person name="Ferrario C."/>
            <person name="Ossiprandi M.C."/>
            <person name="van Sinderen D."/>
            <person name="Ventura M."/>
        </authorList>
    </citation>
    <scope>NUCLEOTIDE SEQUENCE [LARGE SCALE GENOMIC DNA]</scope>
    <source>
        <strain evidence="4 5">70</strain>
    </source>
</reference>
<dbReference type="EMBL" id="MVOG01000039">
    <property type="protein sequence ID" value="PAU67557.1"/>
    <property type="molecule type" value="Genomic_DNA"/>
</dbReference>
<keyword evidence="1" id="KW-1133">Transmembrane helix</keyword>
<dbReference type="InterPro" id="IPR008966">
    <property type="entry name" value="Adhesion_dom_sf"/>
</dbReference>
<dbReference type="Proteomes" id="UP000217986">
    <property type="component" value="Unassembled WGS sequence"/>
</dbReference>
<feature type="signal peptide" evidence="2">
    <location>
        <begin position="1"/>
        <end position="41"/>
    </location>
</feature>
<dbReference type="AlphaFoldDB" id="A0A2A2EF19"/>
<dbReference type="Pfam" id="PF17802">
    <property type="entry name" value="SpaA"/>
    <property type="match status" value="1"/>
</dbReference>
<keyword evidence="1" id="KW-0812">Transmembrane</keyword>
<keyword evidence="2" id="KW-0732">Signal</keyword>
<protein>
    <submittedName>
        <fullName evidence="4">Fimbrial subunit FimA</fullName>
    </submittedName>
</protein>